<organism evidence="1 2">
    <name type="scientific">Vararia minispora EC-137</name>
    <dbReference type="NCBI Taxonomy" id="1314806"/>
    <lineage>
        <taxon>Eukaryota</taxon>
        <taxon>Fungi</taxon>
        <taxon>Dikarya</taxon>
        <taxon>Basidiomycota</taxon>
        <taxon>Agaricomycotina</taxon>
        <taxon>Agaricomycetes</taxon>
        <taxon>Russulales</taxon>
        <taxon>Lachnocladiaceae</taxon>
        <taxon>Vararia</taxon>
    </lineage>
</organism>
<evidence type="ECO:0000313" key="1">
    <source>
        <dbReference type="EMBL" id="KAI0026815.1"/>
    </source>
</evidence>
<comment type="caution">
    <text evidence="1">The sequence shown here is derived from an EMBL/GenBank/DDBJ whole genome shotgun (WGS) entry which is preliminary data.</text>
</comment>
<reference evidence="1" key="2">
    <citation type="journal article" date="2022" name="New Phytol.">
        <title>Evolutionary transition to the ectomycorrhizal habit in the genomes of a hyperdiverse lineage of mushroom-forming fungi.</title>
        <authorList>
            <person name="Looney B."/>
            <person name="Miyauchi S."/>
            <person name="Morin E."/>
            <person name="Drula E."/>
            <person name="Courty P.E."/>
            <person name="Kohler A."/>
            <person name="Kuo A."/>
            <person name="LaButti K."/>
            <person name="Pangilinan J."/>
            <person name="Lipzen A."/>
            <person name="Riley R."/>
            <person name="Andreopoulos W."/>
            <person name="He G."/>
            <person name="Johnson J."/>
            <person name="Nolan M."/>
            <person name="Tritt A."/>
            <person name="Barry K.W."/>
            <person name="Grigoriev I.V."/>
            <person name="Nagy L.G."/>
            <person name="Hibbett D."/>
            <person name="Henrissat B."/>
            <person name="Matheny P.B."/>
            <person name="Labbe J."/>
            <person name="Martin F.M."/>
        </authorList>
    </citation>
    <scope>NUCLEOTIDE SEQUENCE</scope>
    <source>
        <strain evidence="1">EC-137</strain>
    </source>
</reference>
<proteinExistence type="predicted"/>
<gene>
    <name evidence="1" type="ORF">K488DRAFT_64352</name>
</gene>
<dbReference type="EMBL" id="MU274171">
    <property type="protein sequence ID" value="KAI0026815.1"/>
    <property type="molecule type" value="Genomic_DNA"/>
</dbReference>
<reference evidence="1" key="1">
    <citation type="submission" date="2021-02" db="EMBL/GenBank/DDBJ databases">
        <authorList>
            <consortium name="DOE Joint Genome Institute"/>
            <person name="Ahrendt S."/>
            <person name="Looney B.P."/>
            <person name="Miyauchi S."/>
            <person name="Morin E."/>
            <person name="Drula E."/>
            <person name="Courty P.E."/>
            <person name="Chicoki N."/>
            <person name="Fauchery L."/>
            <person name="Kohler A."/>
            <person name="Kuo A."/>
            <person name="Labutti K."/>
            <person name="Pangilinan J."/>
            <person name="Lipzen A."/>
            <person name="Riley R."/>
            <person name="Andreopoulos W."/>
            <person name="He G."/>
            <person name="Johnson J."/>
            <person name="Barry K.W."/>
            <person name="Grigoriev I.V."/>
            <person name="Nagy L."/>
            <person name="Hibbett D."/>
            <person name="Henrissat B."/>
            <person name="Matheny P.B."/>
            <person name="Labbe J."/>
            <person name="Martin F."/>
        </authorList>
    </citation>
    <scope>NUCLEOTIDE SEQUENCE</scope>
    <source>
        <strain evidence="1">EC-137</strain>
    </source>
</reference>
<protein>
    <submittedName>
        <fullName evidence="1">Uncharacterized protein</fullName>
    </submittedName>
</protein>
<sequence length="509" mass="57425">MFAVFYVRRHTHTITKRTLSTHAFSSSPVYNAFRNFAGILASRQPHFSVSPGNVRVLGQPDRFYAELLRMIRSARKRIFISSLYIGSTENELIDTLRMSLERTPALEVHLQLDYNRSTRPGRACTATLLLPLLYQFPDRVHVSLFRSPKLKGFMAKLIPPRFNEGWGTWHAKIYGADEDVMISGANLNRSYFTDRQDRYLYFAGESGLADYCFSYLKTASSFSFKLLWPQEVAETGALPSPLWTEPSVHPQRIERMAGDAFRALQASHRQRQQLPLPATDARDEALVFPVIQAGQFSIKEEEECIKLLFHFLTDAVASQSVSVDFKPLVNLTSGYFGLYKSYQDLILQSPVDTRIVCASPLANGFYGSKGVSGLIPEGYTLLEKRFMRAVHRARRAWTQNASSPDSESGVELTEWHRDAWTYHAKGLWVSPTHTAPPLLTLFGSTNLNSRSAHLDAELSFVMLTSSAGLREQLRAELATIRAHSGPWRGAERHVRLMTRVLAGLVDGML</sequence>
<accession>A0ACB8Q5T5</accession>
<evidence type="ECO:0000313" key="2">
    <source>
        <dbReference type="Proteomes" id="UP000814128"/>
    </source>
</evidence>
<name>A0ACB8Q5T5_9AGAM</name>
<keyword evidence="2" id="KW-1185">Reference proteome</keyword>
<dbReference type="Proteomes" id="UP000814128">
    <property type="component" value="Unassembled WGS sequence"/>
</dbReference>